<name>A0ABN8LKU2_9CNID</name>
<evidence type="ECO:0000313" key="2">
    <source>
        <dbReference type="Proteomes" id="UP001159427"/>
    </source>
</evidence>
<accession>A0ABN8LKU2</accession>
<dbReference type="Proteomes" id="UP001159427">
    <property type="component" value="Unassembled WGS sequence"/>
</dbReference>
<sequence>MFKMCKSTLFSCNSTKDLMEEQDEQSSLACTSQLQQWHNEGGGKNIAPQPVMEVEVTKTKDAEFRLRSGIKSLVYDARMKTTHNVAAEQKLKEQLKQIDPNIGLSHMASEQIDQSHTRLVETKFRKCQVGCFWSYQVSLT</sequence>
<comment type="caution">
    <text evidence="1">The sequence shown here is derived from an EMBL/GenBank/DDBJ whole genome shotgun (WGS) entry which is preliminary data.</text>
</comment>
<feature type="non-terminal residue" evidence="1">
    <location>
        <position position="140"/>
    </location>
</feature>
<keyword evidence="2" id="KW-1185">Reference proteome</keyword>
<organism evidence="1 2">
    <name type="scientific">Porites evermanni</name>
    <dbReference type="NCBI Taxonomy" id="104178"/>
    <lineage>
        <taxon>Eukaryota</taxon>
        <taxon>Metazoa</taxon>
        <taxon>Cnidaria</taxon>
        <taxon>Anthozoa</taxon>
        <taxon>Hexacorallia</taxon>
        <taxon>Scleractinia</taxon>
        <taxon>Fungiina</taxon>
        <taxon>Poritidae</taxon>
        <taxon>Porites</taxon>
    </lineage>
</organism>
<reference evidence="1 2" key="1">
    <citation type="submission" date="2022-05" db="EMBL/GenBank/DDBJ databases">
        <authorList>
            <consortium name="Genoscope - CEA"/>
            <person name="William W."/>
        </authorList>
    </citation>
    <scope>NUCLEOTIDE SEQUENCE [LARGE SCALE GENOMIC DNA]</scope>
</reference>
<dbReference type="EMBL" id="CALNXI010000043">
    <property type="protein sequence ID" value="CAH3016556.1"/>
    <property type="molecule type" value="Genomic_DNA"/>
</dbReference>
<evidence type="ECO:0000313" key="1">
    <source>
        <dbReference type="EMBL" id="CAH3016556.1"/>
    </source>
</evidence>
<proteinExistence type="predicted"/>
<gene>
    <name evidence="1" type="ORF">PEVE_00030385</name>
</gene>
<protein>
    <submittedName>
        <fullName evidence="1">Uncharacterized protein</fullName>
    </submittedName>
</protein>